<dbReference type="GO" id="GO:0016020">
    <property type="term" value="C:membrane"/>
    <property type="evidence" value="ECO:0007669"/>
    <property type="project" value="UniProtKB-SubCell"/>
</dbReference>
<feature type="transmembrane region" description="Helical" evidence="6">
    <location>
        <begin position="367"/>
        <end position="387"/>
    </location>
</feature>
<evidence type="ECO:0000256" key="1">
    <source>
        <dbReference type="ARBA" id="ARBA00004141"/>
    </source>
</evidence>
<keyword evidence="8" id="KW-1185">Reference proteome</keyword>
<dbReference type="AlphaFoldDB" id="A0A9W4HSZ3"/>
<dbReference type="InterPro" id="IPR002293">
    <property type="entry name" value="AA/rel_permease1"/>
</dbReference>
<feature type="transmembrane region" description="Helical" evidence="6">
    <location>
        <begin position="225"/>
        <end position="245"/>
    </location>
</feature>
<evidence type="ECO:0000256" key="2">
    <source>
        <dbReference type="ARBA" id="ARBA00022448"/>
    </source>
</evidence>
<dbReference type="GO" id="GO:0022857">
    <property type="term" value="F:transmembrane transporter activity"/>
    <property type="evidence" value="ECO:0007669"/>
    <property type="project" value="InterPro"/>
</dbReference>
<gene>
    <name evidence="7" type="ORF">POLS_LOCUS5918</name>
</gene>
<dbReference type="PIRSF" id="PIRSF006060">
    <property type="entry name" value="AA_transporter"/>
    <property type="match status" value="1"/>
</dbReference>
<sequence>MGSILTSYQSSGGQYHFCFILSPPGSRKYAAYLVGWITMIAWWIVTCSGISLAALVLNGIVNFWHPEYVGNQWQTYLIYLAVSVVTILPLLYSSKVFAISQASLYLSIAGYLIVFIVALAMHKHRQPAEFLVQSGLGTSGWSDGTGWLLSISNAMYAYGGVAGVVHISEEMPQPRRRIPQVMLLTMIIGLVTALSLFIVLMLFSIDMDAVKNSPLPSLELIYQVIGNREVTLGLFVMLLVIYCVALPAQWVTCGRIAWALARDVSSTWKSIYTKYQMLIFPYKQHGVPFGEYFSKIHPKLQFPVNATIAAFIFTWIYGLLYLVSTTAFNSIVTSAVLFLNISYTVPQGILLVRGRKCLPDRYLKLGWLGYFCNIFSVLWIILLGVLICMPPNLPVSLGSMNYTPVILVGIFTIINIIWIVSGRKRFDGPQIDWDTILNV</sequence>
<dbReference type="Gene3D" id="1.20.1740.10">
    <property type="entry name" value="Amino acid/polyamine transporter I"/>
    <property type="match status" value="1"/>
</dbReference>
<feature type="transmembrane region" description="Helical" evidence="6">
    <location>
        <begin position="181"/>
        <end position="205"/>
    </location>
</feature>
<keyword evidence="2" id="KW-0813">Transport</keyword>
<dbReference type="PANTHER" id="PTHR45649:SF11">
    <property type="entry name" value="TRANSPORTER, PUTATIVE (EUROFUNG)-RELATED"/>
    <property type="match status" value="1"/>
</dbReference>
<dbReference type="Proteomes" id="UP001153618">
    <property type="component" value="Unassembled WGS sequence"/>
</dbReference>
<keyword evidence="4 6" id="KW-1133">Transmembrane helix</keyword>
<feature type="transmembrane region" description="Helical" evidence="6">
    <location>
        <begin position="29"/>
        <end position="61"/>
    </location>
</feature>
<dbReference type="PANTHER" id="PTHR45649">
    <property type="entry name" value="AMINO-ACID PERMEASE BAT1"/>
    <property type="match status" value="1"/>
</dbReference>
<evidence type="ECO:0000256" key="5">
    <source>
        <dbReference type="ARBA" id="ARBA00023136"/>
    </source>
</evidence>
<evidence type="ECO:0000313" key="7">
    <source>
        <dbReference type="EMBL" id="CAG8145200.1"/>
    </source>
</evidence>
<dbReference type="Pfam" id="PF13520">
    <property type="entry name" value="AA_permease_2"/>
    <property type="match status" value="1"/>
</dbReference>
<name>A0A9W4HSZ3_PENOL</name>
<evidence type="ECO:0000313" key="8">
    <source>
        <dbReference type="Proteomes" id="UP001153618"/>
    </source>
</evidence>
<dbReference type="OrthoDB" id="2417308at2759"/>
<evidence type="ECO:0000256" key="4">
    <source>
        <dbReference type="ARBA" id="ARBA00022989"/>
    </source>
</evidence>
<feature type="transmembrane region" description="Helical" evidence="6">
    <location>
        <begin position="399"/>
        <end position="420"/>
    </location>
</feature>
<protein>
    <submittedName>
        <fullName evidence="7">Uncharacterized protein</fullName>
    </submittedName>
</protein>
<comment type="subcellular location">
    <subcellularLocation>
        <location evidence="1">Membrane</location>
        <topology evidence="1">Multi-pass membrane protein</topology>
    </subcellularLocation>
</comment>
<dbReference type="EMBL" id="CAJVOS010000030">
    <property type="protein sequence ID" value="CAG8145200.1"/>
    <property type="molecule type" value="Genomic_DNA"/>
</dbReference>
<reference evidence="7" key="1">
    <citation type="submission" date="2021-07" db="EMBL/GenBank/DDBJ databases">
        <authorList>
            <person name="Branca A.L. A."/>
        </authorList>
    </citation>
    <scope>NUCLEOTIDE SEQUENCE</scope>
</reference>
<proteinExistence type="predicted"/>
<accession>A0A9W4HSZ3</accession>
<keyword evidence="5 6" id="KW-0472">Membrane</keyword>
<keyword evidence="3 6" id="KW-0812">Transmembrane</keyword>
<comment type="caution">
    <text evidence="7">The sequence shown here is derived from an EMBL/GenBank/DDBJ whole genome shotgun (WGS) entry which is preliminary data.</text>
</comment>
<evidence type="ECO:0000256" key="3">
    <source>
        <dbReference type="ARBA" id="ARBA00022692"/>
    </source>
</evidence>
<feature type="transmembrane region" description="Helical" evidence="6">
    <location>
        <begin position="73"/>
        <end position="92"/>
    </location>
</feature>
<evidence type="ECO:0000256" key="6">
    <source>
        <dbReference type="SAM" id="Phobius"/>
    </source>
</evidence>
<feature type="transmembrane region" description="Helical" evidence="6">
    <location>
        <begin position="302"/>
        <end position="321"/>
    </location>
</feature>
<feature type="transmembrane region" description="Helical" evidence="6">
    <location>
        <begin position="327"/>
        <end position="346"/>
    </location>
</feature>
<organism evidence="7 8">
    <name type="scientific">Penicillium olsonii</name>
    <dbReference type="NCBI Taxonomy" id="99116"/>
    <lineage>
        <taxon>Eukaryota</taxon>
        <taxon>Fungi</taxon>
        <taxon>Dikarya</taxon>
        <taxon>Ascomycota</taxon>
        <taxon>Pezizomycotina</taxon>
        <taxon>Eurotiomycetes</taxon>
        <taxon>Eurotiomycetidae</taxon>
        <taxon>Eurotiales</taxon>
        <taxon>Aspergillaceae</taxon>
        <taxon>Penicillium</taxon>
    </lineage>
</organism>
<feature type="transmembrane region" description="Helical" evidence="6">
    <location>
        <begin position="147"/>
        <end position="169"/>
    </location>
</feature>
<feature type="transmembrane region" description="Helical" evidence="6">
    <location>
        <begin position="104"/>
        <end position="122"/>
    </location>
</feature>